<comment type="caution">
    <text evidence="1">The sequence shown here is derived from an EMBL/GenBank/DDBJ whole genome shotgun (WGS) entry which is preliminary data.</text>
</comment>
<dbReference type="EMBL" id="LILC01000027">
    <property type="protein sequence ID" value="KOO41902.1"/>
    <property type="molecule type" value="Genomic_DNA"/>
</dbReference>
<dbReference type="Pfam" id="PF17279">
    <property type="entry name" value="DUF5344"/>
    <property type="match status" value="1"/>
</dbReference>
<gene>
    <name evidence="1" type="ORF">AMD01_18640</name>
</gene>
<organism evidence="1 2">
    <name type="scientific">Priestia koreensis</name>
    <dbReference type="NCBI Taxonomy" id="284581"/>
    <lineage>
        <taxon>Bacteria</taxon>
        <taxon>Bacillati</taxon>
        <taxon>Bacillota</taxon>
        <taxon>Bacilli</taxon>
        <taxon>Bacillales</taxon>
        <taxon>Bacillaceae</taxon>
        <taxon>Priestia</taxon>
    </lineage>
</organism>
<proteinExistence type="predicted"/>
<dbReference type="PATRIC" id="fig|284581.3.peg.3"/>
<evidence type="ECO:0000313" key="1">
    <source>
        <dbReference type="EMBL" id="KOO41902.1"/>
    </source>
</evidence>
<protein>
    <recommendedName>
        <fullName evidence="3">YwqI/YxiC family protein</fullName>
    </recommendedName>
</protein>
<accession>A0A0M0KTG2</accession>
<name>A0A0M0KTG2_9BACI</name>
<dbReference type="RefSeq" id="WP_053402958.1">
    <property type="nucleotide sequence ID" value="NZ_CP061868.1"/>
</dbReference>
<dbReference type="Proteomes" id="UP000037558">
    <property type="component" value="Unassembled WGS sequence"/>
</dbReference>
<dbReference type="OrthoDB" id="2705701at2"/>
<sequence length="89" mass="10066">MSTIIKLDYKAVTSEIKSVASAKDSISFPEFSADEIGKNVLDITTKWKEQEVAISNLVTQYIQVLTKNLEDTQKNVDLLKEQDESMVRN</sequence>
<dbReference type="InterPro" id="IPR046318">
    <property type="entry name" value="DUF5344"/>
</dbReference>
<evidence type="ECO:0008006" key="3">
    <source>
        <dbReference type="Google" id="ProtNLM"/>
    </source>
</evidence>
<dbReference type="STRING" id="284581.AMD01_18640"/>
<dbReference type="AlphaFoldDB" id="A0A0M0KTG2"/>
<keyword evidence="2" id="KW-1185">Reference proteome</keyword>
<evidence type="ECO:0000313" key="2">
    <source>
        <dbReference type="Proteomes" id="UP000037558"/>
    </source>
</evidence>
<reference evidence="2" key="1">
    <citation type="submission" date="2015-08" db="EMBL/GenBank/DDBJ databases">
        <title>Fjat-14210 dsm16467.</title>
        <authorList>
            <person name="Liu B."/>
            <person name="Wang J."/>
            <person name="Zhu Y."/>
            <person name="Liu G."/>
            <person name="Chen Q."/>
            <person name="Chen Z."/>
            <person name="Lan J."/>
            <person name="Che J."/>
            <person name="Ge C."/>
            <person name="Shi H."/>
            <person name="Pan Z."/>
            <person name="Liu X."/>
        </authorList>
    </citation>
    <scope>NUCLEOTIDE SEQUENCE [LARGE SCALE GENOMIC DNA]</scope>
    <source>
        <strain evidence="2">DSM 16467</strain>
    </source>
</reference>